<dbReference type="EC" id="1.5.1.2" evidence="4"/>
<dbReference type="GO" id="GO:0055129">
    <property type="term" value="P:L-proline biosynthetic process"/>
    <property type="evidence" value="ECO:0007669"/>
    <property type="project" value="UniProtKB-UniRule"/>
</dbReference>
<dbReference type="InterPro" id="IPR029036">
    <property type="entry name" value="P5CR_dimer"/>
</dbReference>
<evidence type="ECO:0000259" key="6">
    <source>
        <dbReference type="Pfam" id="PF03807"/>
    </source>
</evidence>
<evidence type="ECO:0000256" key="1">
    <source>
        <dbReference type="ARBA" id="ARBA00005525"/>
    </source>
</evidence>
<feature type="binding site" evidence="5">
    <location>
        <begin position="75"/>
        <end position="78"/>
    </location>
    <ligand>
        <name>NADP(+)</name>
        <dbReference type="ChEBI" id="CHEBI:58349"/>
    </ligand>
</feature>
<dbReference type="SUPFAM" id="SSF51735">
    <property type="entry name" value="NAD(P)-binding Rossmann-fold domains"/>
    <property type="match status" value="1"/>
</dbReference>
<dbReference type="GO" id="GO:0005737">
    <property type="term" value="C:cytoplasm"/>
    <property type="evidence" value="ECO:0007669"/>
    <property type="project" value="UniProtKB-SubCell"/>
</dbReference>
<dbReference type="EMBL" id="PCYL01000018">
    <property type="protein sequence ID" value="PIR46952.1"/>
    <property type="molecule type" value="Genomic_DNA"/>
</dbReference>
<feature type="binding site" evidence="5">
    <location>
        <begin position="14"/>
        <end position="19"/>
    </location>
    <ligand>
        <name>NADP(+)</name>
        <dbReference type="ChEBI" id="CHEBI:58349"/>
    </ligand>
</feature>
<keyword evidence="2 4" id="KW-0521">NADP</keyword>
<dbReference type="UniPathway" id="UPA00098">
    <property type="reaction ID" value="UER00361"/>
</dbReference>
<dbReference type="Gene3D" id="1.10.3730.10">
    <property type="entry name" value="ProC C-terminal domain-like"/>
    <property type="match status" value="1"/>
</dbReference>
<evidence type="ECO:0000256" key="2">
    <source>
        <dbReference type="ARBA" id="ARBA00022857"/>
    </source>
</evidence>
<dbReference type="Gene3D" id="3.40.50.720">
    <property type="entry name" value="NAD(P)-binding Rossmann-like Domain"/>
    <property type="match status" value="1"/>
</dbReference>
<keyword evidence="4" id="KW-0641">Proline biosynthesis</keyword>
<comment type="catalytic activity">
    <reaction evidence="4">
        <text>L-proline + NAD(+) = (S)-1-pyrroline-5-carboxylate + NADH + 2 H(+)</text>
        <dbReference type="Rhea" id="RHEA:14105"/>
        <dbReference type="ChEBI" id="CHEBI:15378"/>
        <dbReference type="ChEBI" id="CHEBI:17388"/>
        <dbReference type="ChEBI" id="CHEBI:57540"/>
        <dbReference type="ChEBI" id="CHEBI:57945"/>
        <dbReference type="ChEBI" id="CHEBI:60039"/>
        <dbReference type="EC" id="1.5.1.2"/>
    </reaction>
</comment>
<organism evidence="8 9">
    <name type="scientific">Candidatus Vogelbacteria bacterium CG10_big_fil_rev_8_21_14_0_10_45_14</name>
    <dbReference type="NCBI Taxonomy" id="1975042"/>
    <lineage>
        <taxon>Bacteria</taxon>
        <taxon>Candidatus Vogeliibacteriota</taxon>
    </lineage>
</organism>
<comment type="pathway">
    <text evidence="4">Amino-acid biosynthesis; L-proline biosynthesis; L-proline from L-glutamate 5-semialdehyde: step 1/1.</text>
</comment>
<keyword evidence="4" id="KW-0028">Amino-acid biosynthesis</keyword>
<dbReference type="PANTHER" id="PTHR11645:SF0">
    <property type="entry name" value="PYRROLINE-5-CARBOXYLATE REDUCTASE 3"/>
    <property type="match status" value="1"/>
</dbReference>
<comment type="subcellular location">
    <subcellularLocation>
        <location evidence="4">Cytoplasm</location>
    </subcellularLocation>
</comment>
<dbReference type="InterPro" id="IPR000304">
    <property type="entry name" value="Pyrroline-COOH_reductase"/>
</dbReference>
<accession>A0A2H0RK67</accession>
<evidence type="ECO:0000256" key="4">
    <source>
        <dbReference type="HAMAP-Rule" id="MF_01925"/>
    </source>
</evidence>
<evidence type="ECO:0000313" key="9">
    <source>
        <dbReference type="Proteomes" id="UP000230833"/>
    </source>
</evidence>
<feature type="binding site" evidence="5">
    <location>
        <position position="62"/>
    </location>
    <ligand>
        <name>NADPH</name>
        <dbReference type="ChEBI" id="CHEBI:57783"/>
    </ligand>
</feature>
<comment type="caution">
    <text evidence="8">The sequence shown here is derived from an EMBL/GenBank/DDBJ whole genome shotgun (WGS) entry which is preliminary data.</text>
</comment>
<gene>
    <name evidence="4" type="primary">proC</name>
    <name evidence="8" type="ORF">COV07_01535</name>
</gene>
<reference evidence="8 9" key="1">
    <citation type="submission" date="2017-09" db="EMBL/GenBank/DDBJ databases">
        <title>Depth-based differentiation of microbial function through sediment-hosted aquifers and enrichment of novel symbionts in the deep terrestrial subsurface.</title>
        <authorList>
            <person name="Probst A.J."/>
            <person name="Ladd B."/>
            <person name="Jarett J.K."/>
            <person name="Geller-Mcgrath D.E."/>
            <person name="Sieber C.M."/>
            <person name="Emerson J.B."/>
            <person name="Anantharaman K."/>
            <person name="Thomas B.C."/>
            <person name="Malmstrom R."/>
            <person name="Stieglmeier M."/>
            <person name="Klingl A."/>
            <person name="Woyke T."/>
            <person name="Ryan C.M."/>
            <person name="Banfield J.F."/>
        </authorList>
    </citation>
    <scope>NUCLEOTIDE SEQUENCE [LARGE SCALE GENOMIC DNA]</scope>
    <source>
        <strain evidence="8">CG10_big_fil_rev_8_21_14_0_10_45_14</strain>
    </source>
</reference>
<dbReference type="PIRSF" id="PIRSF000193">
    <property type="entry name" value="Pyrrol-5-carb_rd"/>
    <property type="match status" value="1"/>
</dbReference>
<keyword evidence="3 4" id="KW-0560">Oxidoreductase</keyword>
<feature type="domain" description="Pyrroline-5-carboxylate reductase dimerisation" evidence="7">
    <location>
        <begin position="166"/>
        <end position="261"/>
    </location>
</feature>
<dbReference type="Proteomes" id="UP000230833">
    <property type="component" value="Unassembled WGS sequence"/>
</dbReference>
<proteinExistence type="inferred from homology"/>
<dbReference type="GO" id="GO:0004735">
    <property type="term" value="F:pyrroline-5-carboxylate reductase activity"/>
    <property type="evidence" value="ECO:0007669"/>
    <property type="project" value="UniProtKB-UniRule"/>
</dbReference>
<dbReference type="InterPro" id="IPR008927">
    <property type="entry name" value="6-PGluconate_DH-like_C_sf"/>
</dbReference>
<comment type="catalytic activity">
    <reaction evidence="4">
        <text>L-proline + NADP(+) = (S)-1-pyrroline-5-carboxylate + NADPH + 2 H(+)</text>
        <dbReference type="Rhea" id="RHEA:14109"/>
        <dbReference type="ChEBI" id="CHEBI:15378"/>
        <dbReference type="ChEBI" id="CHEBI:17388"/>
        <dbReference type="ChEBI" id="CHEBI:57783"/>
        <dbReference type="ChEBI" id="CHEBI:58349"/>
        <dbReference type="ChEBI" id="CHEBI:60039"/>
        <dbReference type="EC" id="1.5.1.2"/>
    </reaction>
</comment>
<dbReference type="PANTHER" id="PTHR11645">
    <property type="entry name" value="PYRROLINE-5-CARBOXYLATE REDUCTASE"/>
    <property type="match status" value="1"/>
</dbReference>
<evidence type="ECO:0000313" key="8">
    <source>
        <dbReference type="EMBL" id="PIR46952.1"/>
    </source>
</evidence>
<dbReference type="AlphaFoldDB" id="A0A2H0RK67"/>
<name>A0A2H0RK67_9BACT</name>
<comment type="function">
    <text evidence="4">Catalyzes the reduction of 1-pyrroline-5-carboxylate (PCA) to L-proline.</text>
</comment>
<dbReference type="InterPro" id="IPR028939">
    <property type="entry name" value="P5C_Rdtase_cat_N"/>
</dbReference>
<dbReference type="Pfam" id="PF14748">
    <property type="entry name" value="P5CR_dimer"/>
    <property type="match status" value="1"/>
</dbReference>
<evidence type="ECO:0000259" key="7">
    <source>
        <dbReference type="Pfam" id="PF14748"/>
    </source>
</evidence>
<evidence type="ECO:0000256" key="5">
    <source>
        <dbReference type="PIRSR" id="PIRSR000193-1"/>
    </source>
</evidence>
<protein>
    <recommendedName>
        <fullName evidence="4">Pyrroline-5-carboxylate reductase</fullName>
        <shortName evidence="4">P5C reductase</shortName>
        <shortName evidence="4">P5CR</shortName>
        <ecNumber evidence="4">1.5.1.2</ecNumber>
    </recommendedName>
    <alternativeName>
        <fullName evidence="4">PCA reductase</fullName>
    </alternativeName>
</protein>
<dbReference type="Pfam" id="PF03807">
    <property type="entry name" value="F420_oxidored"/>
    <property type="match status" value="1"/>
</dbReference>
<dbReference type="SUPFAM" id="SSF48179">
    <property type="entry name" value="6-phosphogluconate dehydrogenase C-terminal domain-like"/>
    <property type="match status" value="1"/>
</dbReference>
<feature type="domain" description="Pyrroline-5-carboxylate reductase catalytic N-terminal" evidence="6">
    <location>
        <begin position="10"/>
        <end position="103"/>
    </location>
</feature>
<comment type="similarity">
    <text evidence="1 4">Belongs to the pyrroline-5-carboxylate reductase family.</text>
</comment>
<evidence type="ECO:0000256" key="3">
    <source>
        <dbReference type="ARBA" id="ARBA00023002"/>
    </source>
</evidence>
<dbReference type="HAMAP" id="MF_01925">
    <property type="entry name" value="P5C_reductase"/>
    <property type="match status" value="1"/>
</dbReference>
<dbReference type="InterPro" id="IPR036291">
    <property type="entry name" value="NAD(P)-bd_dom_sf"/>
</dbReference>
<keyword evidence="4" id="KW-0963">Cytoplasm</keyword>
<sequence length="271" mass="29502">MVKATFVNKKVAIIGGGYMGLALAEGLVKGGKILSSQLWIADPTLSKIKYLKKFNIKVTTNNSLAVLNADIIFIAVKPRNVSEVVGGIKELTKHKILVSVAAGFSTKNLKVITQKGQKIARIMPNLPVKYNKGVIGLFGENISKTEKNLIFGILSSLGIVVKVKNEKELDIITLVSACGPAIVSSFVEMIARYASKKKIDKEVVSSIVMQTFTGTLDYLNKANVSPAEFVKSVATKGGITETIIKNLNKEFEKNFMQAMEKGRIKIEILNK</sequence>